<evidence type="ECO:0000256" key="15">
    <source>
        <dbReference type="ARBA" id="ARBA00031311"/>
    </source>
</evidence>
<dbReference type="Gene3D" id="3.30.70.270">
    <property type="match status" value="1"/>
</dbReference>
<evidence type="ECO:0000256" key="13">
    <source>
        <dbReference type="ARBA" id="ARBA00022989"/>
    </source>
</evidence>
<organism evidence="20 22">
    <name type="scientific">Cupriavidus campinensis</name>
    <dbReference type="NCBI Taxonomy" id="151783"/>
    <lineage>
        <taxon>Bacteria</taxon>
        <taxon>Pseudomonadati</taxon>
        <taxon>Pseudomonadota</taxon>
        <taxon>Betaproteobacteria</taxon>
        <taxon>Burkholderiales</taxon>
        <taxon>Burkholderiaceae</taxon>
        <taxon>Cupriavidus</taxon>
    </lineage>
</organism>
<evidence type="ECO:0000313" key="19">
    <source>
        <dbReference type="EMBL" id="TSP09644.1"/>
    </source>
</evidence>
<reference evidence="20" key="3">
    <citation type="submission" date="2022-05" db="EMBL/GenBank/DDBJ databases">
        <authorList>
            <person name="Kunte H.-J."/>
        </authorList>
    </citation>
    <scope>NUCLEOTIDE SEQUENCE</scope>
    <source>
        <strain evidence="20">G5</strain>
    </source>
</reference>
<dbReference type="CDD" id="cd01949">
    <property type="entry name" value="GGDEF"/>
    <property type="match status" value="1"/>
</dbReference>
<dbReference type="AlphaFoldDB" id="A0AAE9L2C2"/>
<evidence type="ECO:0000259" key="18">
    <source>
        <dbReference type="PROSITE" id="PS50887"/>
    </source>
</evidence>
<sequence length="589" mass="64948">MPWRKLVPRPRWLPRAAVMRPQRVVIWCFSLVLALTLAVGLRDLYTLRERVIASHQHNLALRAMGLEAAVSSERFRLSFVRDYARQLMRMEAVPAVGVSDPAIERAFAARNAPIWQMEVPLGDAPVVGVSPQTLAGLPGFERRVDDLRADLFAARQLSHVLGLTMGVDEIRNSVTFISSNGFFVTYPAVPADKAPALLQRFASMPYYRDLLPDRNPGQQLRWAPPYRQFESTELRTTLSVPIYVEARFRGVVAVDVSLKHIQALLGAPSDDSPALNRYLMDSAGRLIAANHDHPSTDLRWPDVLGDAWHDVGPQTLFATDGPGMRKGEGGYLFYQRLGTGQWMLLEAVSTAQLYGEVFSRISKPLLYVWIALPLLMWISVRLVSLLFSYYLALGHKLQQLAERDPLTDLANRRHFGDQFAQAAARRERDGSALSMLMLDIDYFKKVNDRWGHASGDHVLQRLATALRENMRAMDVPARLGGEEFAVLMPGATLAEARASAERLRVTLAAIPVEPAPDAPTSATQGDPGARIRFTVSIGVAEAGSDGGQTLDAMLATADRRLYAAKATGRNRVCAEDARAGNAEAPPVAG</sequence>
<evidence type="ECO:0000256" key="3">
    <source>
        <dbReference type="ARBA" id="ARBA00011738"/>
    </source>
</evidence>
<feature type="domain" description="GGDEF" evidence="18">
    <location>
        <begin position="431"/>
        <end position="577"/>
    </location>
</feature>
<dbReference type="EMBL" id="VCIZ01000023">
    <property type="protein sequence ID" value="TSP09644.1"/>
    <property type="molecule type" value="Genomic_DNA"/>
</dbReference>
<dbReference type="SUPFAM" id="SSF103190">
    <property type="entry name" value="Sensory domain-like"/>
    <property type="match status" value="1"/>
</dbReference>
<keyword evidence="21" id="KW-1185">Reference proteome</keyword>
<name>A0AAE9L2C2_9BURK</name>
<dbReference type="InterPro" id="IPR050469">
    <property type="entry name" value="Diguanylate_Cyclase"/>
</dbReference>
<dbReference type="PANTHER" id="PTHR45138:SF9">
    <property type="entry name" value="DIGUANYLATE CYCLASE DGCM-RELATED"/>
    <property type="match status" value="1"/>
</dbReference>
<evidence type="ECO:0000256" key="6">
    <source>
        <dbReference type="ARBA" id="ARBA00022519"/>
    </source>
</evidence>
<comment type="subcellular location">
    <subcellularLocation>
        <location evidence="1">Cell inner membrane</location>
        <topology evidence="1">Multi-pass membrane protein</topology>
    </subcellularLocation>
</comment>
<dbReference type="GO" id="GO:0043709">
    <property type="term" value="P:cell adhesion involved in single-species biofilm formation"/>
    <property type="evidence" value="ECO:0007669"/>
    <property type="project" value="TreeGrafter"/>
</dbReference>
<dbReference type="GO" id="GO:0005886">
    <property type="term" value="C:plasma membrane"/>
    <property type="evidence" value="ECO:0007669"/>
    <property type="project" value="UniProtKB-SubCell"/>
</dbReference>
<evidence type="ECO:0000256" key="4">
    <source>
        <dbReference type="ARBA" id="ARBA00012528"/>
    </source>
</evidence>
<evidence type="ECO:0000313" key="22">
    <source>
        <dbReference type="Proteomes" id="UP001056132"/>
    </source>
</evidence>
<keyword evidence="13" id="KW-1133">Transmembrane helix</keyword>
<proteinExistence type="predicted"/>
<keyword evidence="10" id="KW-0547">Nucleotide-binding</keyword>
<dbReference type="InterPro" id="IPR033416">
    <property type="entry name" value="CHASE7"/>
</dbReference>
<evidence type="ECO:0000256" key="17">
    <source>
        <dbReference type="ARBA" id="ARBA00045634"/>
    </source>
</evidence>
<evidence type="ECO:0000256" key="1">
    <source>
        <dbReference type="ARBA" id="ARBA00004429"/>
    </source>
</evidence>
<dbReference type="GO" id="GO:0052621">
    <property type="term" value="F:diguanylate cyclase activity"/>
    <property type="evidence" value="ECO:0007669"/>
    <property type="project" value="UniProtKB-EC"/>
</dbReference>
<dbReference type="InterPro" id="IPR043128">
    <property type="entry name" value="Rev_trsase/Diguanyl_cyclase"/>
</dbReference>
<dbReference type="GO" id="GO:1902201">
    <property type="term" value="P:negative regulation of bacterial-type flagellum-dependent cell motility"/>
    <property type="evidence" value="ECO:0007669"/>
    <property type="project" value="TreeGrafter"/>
</dbReference>
<dbReference type="EMBL" id="CP097330">
    <property type="protein sequence ID" value="URF04214.1"/>
    <property type="molecule type" value="Genomic_DNA"/>
</dbReference>
<evidence type="ECO:0000256" key="7">
    <source>
        <dbReference type="ARBA" id="ARBA00022679"/>
    </source>
</evidence>
<accession>A0AAE9L2C2</accession>
<dbReference type="PANTHER" id="PTHR45138">
    <property type="entry name" value="REGULATORY COMPONENTS OF SENSORY TRANSDUCTION SYSTEM"/>
    <property type="match status" value="1"/>
</dbReference>
<evidence type="ECO:0000256" key="11">
    <source>
        <dbReference type="ARBA" id="ARBA00022842"/>
    </source>
</evidence>
<gene>
    <name evidence="20" type="primary">yedQ</name>
    <name evidence="19" type="ORF">FGG12_26625</name>
    <name evidence="20" type="ORF">M5D45_17365</name>
</gene>
<dbReference type="InterPro" id="IPR029151">
    <property type="entry name" value="Sensor-like_sf"/>
</dbReference>
<protein>
    <recommendedName>
        <fullName evidence="4">diguanylate cyclase</fullName>
        <ecNumber evidence="4">2.7.7.65</ecNumber>
    </recommendedName>
    <alternativeName>
        <fullName evidence="15">Cellulose synthesis regulatory protein</fullName>
    </alternativeName>
</protein>
<dbReference type="GO" id="GO:0000166">
    <property type="term" value="F:nucleotide binding"/>
    <property type="evidence" value="ECO:0007669"/>
    <property type="project" value="UniProtKB-KW"/>
</dbReference>
<keyword evidence="6" id="KW-0997">Cell inner membrane</keyword>
<dbReference type="NCBIfam" id="TIGR00254">
    <property type="entry name" value="GGDEF"/>
    <property type="match status" value="1"/>
</dbReference>
<reference evidence="19 21" key="1">
    <citation type="submission" date="2019-05" db="EMBL/GenBank/DDBJ databases">
        <title>Whole genome sequence analysis of Cupriavidus campinensis S14E4C strain.</title>
        <authorList>
            <person name="Abbaszade G."/>
            <person name="Szabo A."/>
            <person name="Toumi M."/>
            <person name="Toth E."/>
        </authorList>
    </citation>
    <scope>NUCLEOTIDE SEQUENCE [LARGE SCALE GENOMIC DNA]</scope>
    <source>
        <strain evidence="19 21">S14E4C</strain>
    </source>
</reference>
<keyword evidence="14" id="KW-0472">Membrane</keyword>
<evidence type="ECO:0000256" key="10">
    <source>
        <dbReference type="ARBA" id="ARBA00022741"/>
    </source>
</evidence>
<reference evidence="20" key="2">
    <citation type="journal article" date="2022" name="Microbiol. Resour. Announc.">
        <title>Genome Sequence of Cupriavidus campinensis Strain G5, a Member of a Bacterial Consortium Capable of Polyethylene Degradation.</title>
        <authorList>
            <person name="Schneider B."/>
            <person name="Pfeiffer F."/>
            <person name="Dyall-Smith M."/>
            <person name="Kunte H.J."/>
        </authorList>
    </citation>
    <scope>NUCLEOTIDE SEQUENCE</scope>
    <source>
        <strain evidence="20">G5</strain>
    </source>
</reference>
<dbReference type="RefSeq" id="WP_144202699.1">
    <property type="nucleotide sequence ID" value="NZ_CAJPVH010000045.1"/>
</dbReference>
<dbReference type="GO" id="GO:0030244">
    <property type="term" value="P:cellulose biosynthetic process"/>
    <property type="evidence" value="ECO:0007669"/>
    <property type="project" value="UniProtKB-KW"/>
</dbReference>
<dbReference type="PROSITE" id="PS50887">
    <property type="entry name" value="GGDEF"/>
    <property type="match status" value="1"/>
</dbReference>
<keyword evidence="7" id="KW-0808">Transferase</keyword>
<keyword evidence="11" id="KW-0460">Magnesium</keyword>
<dbReference type="FunFam" id="3.30.70.270:FF:000001">
    <property type="entry name" value="Diguanylate cyclase domain protein"/>
    <property type="match status" value="1"/>
</dbReference>
<evidence type="ECO:0000256" key="16">
    <source>
        <dbReference type="ARBA" id="ARBA00034247"/>
    </source>
</evidence>
<keyword evidence="8" id="KW-0812">Transmembrane</keyword>
<evidence type="ECO:0000256" key="12">
    <source>
        <dbReference type="ARBA" id="ARBA00022916"/>
    </source>
</evidence>
<dbReference type="EC" id="2.7.7.65" evidence="4"/>
<evidence type="ECO:0000256" key="14">
    <source>
        <dbReference type="ARBA" id="ARBA00023136"/>
    </source>
</evidence>
<comment type="catalytic activity">
    <reaction evidence="16">
        <text>2 GTP = 3',3'-c-di-GMP + 2 diphosphate</text>
        <dbReference type="Rhea" id="RHEA:24898"/>
        <dbReference type="ChEBI" id="CHEBI:33019"/>
        <dbReference type="ChEBI" id="CHEBI:37565"/>
        <dbReference type="ChEBI" id="CHEBI:58805"/>
        <dbReference type="EC" id="2.7.7.65"/>
    </reaction>
</comment>
<dbReference type="KEGG" id="ccam:M5D45_17365"/>
<dbReference type="InterPro" id="IPR029787">
    <property type="entry name" value="Nucleotide_cyclase"/>
</dbReference>
<dbReference type="InterPro" id="IPR000160">
    <property type="entry name" value="GGDEF_dom"/>
</dbReference>
<evidence type="ECO:0000313" key="21">
    <source>
        <dbReference type="Proteomes" id="UP000318943"/>
    </source>
</evidence>
<keyword evidence="9" id="KW-0479">Metal-binding</keyword>
<dbReference type="Gene3D" id="3.30.450.20">
    <property type="entry name" value="PAS domain"/>
    <property type="match status" value="1"/>
</dbReference>
<dbReference type="SMART" id="SM00267">
    <property type="entry name" value="GGDEF"/>
    <property type="match status" value="1"/>
</dbReference>
<evidence type="ECO:0000313" key="20">
    <source>
        <dbReference type="EMBL" id="URF04214.1"/>
    </source>
</evidence>
<comment type="subunit">
    <text evidence="3">Homodimer.</text>
</comment>
<evidence type="ECO:0000256" key="2">
    <source>
        <dbReference type="ARBA" id="ARBA00005186"/>
    </source>
</evidence>
<keyword evidence="12" id="KW-0135">Cellulose biosynthesis</keyword>
<evidence type="ECO:0000256" key="8">
    <source>
        <dbReference type="ARBA" id="ARBA00022692"/>
    </source>
</evidence>
<comment type="pathway">
    <text evidence="2">Glycan metabolism; bacterial cellulose biosynthesis.</text>
</comment>
<dbReference type="Proteomes" id="UP001056132">
    <property type="component" value="Chromosome 1"/>
</dbReference>
<evidence type="ECO:0000256" key="9">
    <source>
        <dbReference type="ARBA" id="ARBA00022723"/>
    </source>
</evidence>
<dbReference type="Pfam" id="PF00990">
    <property type="entry name" value="GGDEF"/>
    <property type="match status" value="1"/>
</dbReference>
<evidence type="ECO:0000256" key="5">
    <source>
        <dbReference type="ARBA" id="ARBA00022475"/>
    </source>
</evidence>
<dbReference type="Pfam" id="PF17151">
    <property type="entry name" value="CHASE7"/>
    <property type="match status" value="1"/>
</dbReference>
<comment type="function">
    <text evidence="17">Catalyzes the synthesis of cyclic-di-GMP (c-di-GMP) via the condensation of 2 GTP molecules. Cyclic-di-GMP is a second messenger which controls cell surface-associated traits in bacteria. Involved in the regulation of cellulose production.</text>
</comment>
<keyword evidence="5" id="KW-1003">Cell membrane</keyword>
<dbReference type="GO" id="GO:0046872">
    <property type="term" value="F:metal ion binding"/>
    <property type="evidence" value="ECO:0007669"/>
    <property type="project" value="UniProtKB-KW"/>
</dbReference>
<dbReference type="Proteomes" id="UP000318943">
    <property type="component" value="Unassembled WGS sequence"/>
</dbReference>
<dbReference type="SUPFAM" id="SSF55073">
    <property type="entry name" value="Nucleotide cyclase"/>
    <property type="match status" value="1"/>
</dbReference>